<evidence type="ECO:0000256" key="2">
    <source>
        <dbReference type="ARBA" id="ARBA00022485"/>
    </source>
</evidence>
<dbReference type="EMBL" id="JAJEKE010000002">
    <property type="protein sequence ID" value="MCQ1528617.1"/>
    <property type="molecule type" value="Genomic_DNA"/>
</dbReference>
<keyword evidence="5" id="KW-0408">Iron</keyword>
<dbReference type="PANTHER" id="PTHR30352">
    <property type="entry name" value="PYRUVATE FORMATE-LYASE-ACTIVATING ENZYME"/>
    <property type="match status" value="1"/>
</dbReference>
<dbReference type="NCBIfam" id="TIGR04337">
    <property type="entry name" value="AmmeMemoSam_rS"/>
    <property type="match status" value="1"/>
</dbReference>
<evidence type="ECO:0000256" key="6">
    <source>
        <dbReference type="ARBA" id="ARBA00023014"/>
    </source>
</evidence>
<keyword evidence="4" id="KW-0479">Metal-binding</keyword>
<dbReference type="InterPro" id="IPR058240">
    <property type="entry name" value="rSAM_sf"/>
</dbReference>
<comment type="caution">
    <text evidence="8">The sequence shown here is derived from an EMBL/GenBank/DDBJ whole genome shotgun (WGS) entry which is preliminary data.</text>
</comment>
<dbReference type="CDD" id="cd01335">
    <property type="entry name" value="Radical_SAM"/>
    <property type="match status" value="1"/>
</dbReference>
<keyword evidence="3" id="KW-0949">S-adenosyl-L-methionine</keyword>
<evidence type="ECO:0000313" key="9">
    <source>
        <dbReference type="Proteomes" id="UP001651880"/>
    </source>
</evidence>
<protein>
    <submittedName>
        <fullName evidence="8">AmmeMemoRadiSam system radical SAM enzyme</fullName>
    </submittedName>
</protein>
<dbReference type="PROSITE" id="PS51918">
    <property type="entry name" value="RADICAL_SAM"/>
    <property type="match status" value="1"/>
</dbReference>
<dbReference type="InterPro" id="IPR013785">
    <property type="entry name" value="Aldolase_TIM"/>
</dbReference>
<name>A0ABT1NBI3_9FIRM</name>
<dbReference type="InterPro" id="IPR007197">
    <property type="entry name" value="rSAM"/>
</dbReference>
<dbReference type="InterPro" id="IPR016431">
    <property type="entry name" value="Pyrv-formate_lyase-activ_prd"/>
</dbReference>
<evidence type="ECO:0000256" key="3">
    <source>
        <dbReference type="ARBA" id="ARBA00022691"/>
    </source>
</evidence>
<feature type="domain" description="Radical SAM core" evidence="7">
    <location>
        <begin position="67"/>
        <end position="283"/>
    </location>
</feature>
<dbReference type="PIRSF" id="PIRSF004869">
    <property type="entry name" value="PflX_prd"/>
    <property type="match status" value="1"/>
</dbReference>
<evidence type="ECO:0000256" key="5">
    <source>
        <dbReference type="ARBA" id="ARBA00023004"/>
    </source>
</evidence>
<dbReference type="Gene3D" id="3.20.20.70">
    <property type="entry name" value="Aldolase class I"/>
    <property type="match status" value="1"/>
</dbReference>
<keyword evidence="9" id="KW-1185">Reference proteome</keyword>
<dbReference type="SFLD" id="SFLDG01101">
    <property type="entry name" value="Uncharacterised_Radical_SAM_Su"/>
    <property type="match status" value="1"/>
</dbReference>
<organism evidence="8 9">
    <name type="scientific">Lutispora saccharofermentans</name>
    <dbReference type="NCBI Taxonomy" id="3024236"/>
    <lineage>
        <taxon>Bacteria</taxon>
        <taxon>Bacillati</taxon>
        <taxon>Bacillota</taxon>
        <taxon>Clostridia</taxon>
        <taxon>Lutisporales</taxon>
        <taxon>Lutisporaceae</taxon>
        <taxon>Lutispora</taxon>
    </lineage>
</organism>
<gene>
    <name evidence="8" type="primary">amrS</name>
    <name evidence="8" type="ORF">LJD61_03540</name>
</gene>
<sequence>MIKDARFWEKHDDRIRCFLCPHNCVISQGKFGLCSVRINANNALKTINYGEITAIAMDPIEKKPLYRFEPGRKILSVGSFGCNFSCDFCQNYSIAHYRAESRYISPDELAELCRSTEDNIGLAFTYNEPSIWYEYVYDASRLLKERYPEFKAVLVTNGYIQTEPLLKLLPYVDAMNIDLKAFNKGYYKNICGGDIEHVKRTIEESHDKCHVEITTLLVSGLNDSPEEVASIASYLASLDRDIPLHLSRYFPTYKMTLPPTDIDVMLKSRDIARQYLNHVYLGNM</sequence>
<evidence type="ECO:0000256" key="4">
    <source>
        <dbReference type="ARBA" id="ARBA00022723"/>
    </source>
</evidence>
<keyword evidence="6" id="KW-0411">Iron-sulfur</keyword>
<dbReference type="RefSeq" id="WP_255226136.1">
    <property type="nucleotide sequence ID" value="NZ_JAJEKE010000002.1"/>
</dbReference>
<accession>A0ABT1NBI3</accession>
<reference evidence="8 9" key="1">
    <citation type="submission" date="2021-10" db="EMBL/GenBank/DDBJ databases">
        <title>Lutispora strain m25 sp. nov., a thermophilic, non-spore-forming bacterium isolated from a lab-scale methanogenic bioreactor digesting anaerobic sludge.</title>
        <authorList>
            <person name="El Houari A."/>
            <person name="Mcdonald J."/>
        </authorList>
    </citation>
    <scope>NUCLEOTIDE SEQUENCE [LARGE SCALE GENOMIC DNA]</scope>
    <source>
        <strain evidence="9">m25</strain>
    </source>
</reference>
<evidence type="ECO:0000256" key="1">
    <source>
        <dbReference type="ARBA" id="ARBA00001966"/>
    </source>
</evidence>
<dbReference type="Pfam" id="PF04055">
    <property type="entry name" value="Radical_SAM"/>
    <property type="match status" value="1"/>
</dbReference>
<dbReference type="PANTHER" id="PTHR30352:SF5">
    <property type="entry name" value="PYRUVATE FORMATE-LYASE 1-ACTIVATING ENZYME"/>
    <property type="match status" value="1"/>
</dbReference>
<dbReference type="InterPro" id="IPR034457">
    <property type="entry name" value="Organic_radical-activating"/>
</dbReference>
<keyword evidence="2" id="KW-0004">4Fe-4S</keyword>
<dbReference type="SUPFAM" id="SSF102114">
    <property type="entry name" value="Radical SAM enzymes"/>
    <property type="match status" value="1"/>
</dbReference>
<evidence type="ECO:0000259" key="7">
    <source>
        <dbReference type="PROSITE" id="PS51918"/>
    </source>
</evidence>
<evidence type="ECO:0000313" key="8">
    <source>
        <dbReference type="EMBL" id="MCQ1528617.1"/>
    </source>
</evidence>
<dbReference type="SFLD" id="SFLDS00029">
    <property type="entry name" value="Radical_SAM"/>
    <property type="match status" value="1"/>
</dbReference>
<dbReference type="Proteomes" id="UP001651880">
    <property type="component" value="Unassembled WGS sequence"/>
</dbReference>
<comment type="cofactor">
    <cofactor evidence="1">
        <name>[4Fe-4S] cluster</name>
        <dbReference type="ChEBI" id="CHEBI:49883"/>
    </cofactor>
</comment>
<dbReference type="InterPro" id="IPR027596">
    <property type="entry name" value="AmmeMemoSam_rS"/>
</dbReference>
<proteinExistence type="predicted"/>